<dbReference type="InterPro" id="IPR009057">
    <property type="entry name" value="Homeodomain-like_sf"/>
</dbReference>
<evidence type="ECO:0000313" key="1">
    <source>
        <dbReference type="EMBL" id="GAG51041.1"/>
    </source>
</evidence>
<dbReference type="EMBL" id="BARS01050737">
    <property type="protein sequence ID" value="GAG51041.1"/>
    <property type="molecule type" value="Genomic_DNA"/>
</dbReference>
<sequence>MSAVEKAAVLARVETVAGRKRQALVELGVPRSTYYRWRQGQHGQGLEIHSQEKRRPWNQLTPEEDAKILGAAREAPELSSRQLAVWITDNGGFAVSESTVYRILRREGLVKRRLMQLVAGKEYHTKTTGPHQMWATDASYFRVAG</sequence>
<accession>X0ZS49</accession>
<reference evidence="1" key="1">
    <citation type="journal article" date="2014" name="Front. Microbiol.">
        <title>High frequency of phylogenetically diverse reductive dehalogenase-homologous genes in deep subseafloor sedimentary metagenomes.</title>
        <authorList>
            <person name="Kawai M."/>
            <person name="Futagami T."/>
            <person name="Toyoda A."/>
            <person name="Takaki Y."/>
            <person name="Nishi S."/>
            <person name="Hori S."/>
            <person name="Arai W."/>
            <person name="Tsubouchi T."/>
            <person name="Morono Y."/>
            <person name="Uchiyama I."/>
            <person name="Ito T."/>
            <person name="Fujiyama A."/>
            <person name="Inagaki F."/>
            <person name="Takami H."/>
        </authorList>
    </citation>
    <scope>NUCLEOTIDE SEQUENCE</scope>
    <source>
        <strain evidence="1">Expedition CK06-06</strain>
    </source>
</reference>
<dbReference type="SUPFAM" id="SSF46689">
    <property type="entry name" value="Homeodomain-like"/>
    <property type="match status" value="1"/>
</dbReference>
<name>X0ZS49_9ZZZZ</name>
<dbReference type="AlphaFoldDB" id="X0ZS49"/>
<protein>
    <submittedName>
        <fullName evidence="1">Uncharacterized protein</fullName>
    </submittedName>
</protein>
<dbReference type="Pfam" id="PF13565">
    <property type="entry name" value="HTH_32"/>
    <property type="match status" value="1"/>
</dbReference>
<proteinExistence type="predicted"/>
<feature type="non-terminal residue" evidence="1">
    <location>
        <position position="145"/>
    </location>
</feature>
<gene>
    <name evidence="1" type="ORF">S01H1_75690</name>
</gene>
<organism evidence="1">
    <name type="scientific">marine sediment metagenome</name>
    <dbReference type="NCBI Taxonomy" id="412755"/>
    <lineage>
        <taxon>unclassified sequences</taxon>
        <taxon>metagenomes</taxon>
        <taxon>ecological metagenomes</taxon>
    </lineage>
</organism>
<comment type="caution">
    <text evidence="1">The sequence shown here is derived from an EMBL/GenBank/DDBJ whole genome shotgun (WGS) entry which is preliminary data.</text>
</comment>